<accession>A0A3N2Q1P4</accession>
<feature type="compositionally biased region" description="Gly residues" evidence="10">
    <location>
        <begin position="1476"/>
        <end position="1489"/>
    </location>
</feature>
<dbReference type="SUPFAM" id="SSF48371">
    <property type="entry name" value="ARM repeat"/>
    <property type="match status" value="1"/>
</dbReference>
<dbReference type="Pfam" id="PF00069">
    <property type="entry name" value="Pkinase"/>
    <property type="match status" value="1"/>
</dbReference>
<keyword evidence="6" id="KW-0547">Nucleotide-binding</keyword>
<dbReference type="Pfam" id="PF00400">
    <property type="entry name" value="WD40"/>
    <property type="match status" value="1"/>
</dbReference>
<dbReference type="GO" id="GO:0071561">
    <property type="term" value="C:nucleus-vacuole junction"/>
    <property type="evidence" value="ECO:0007669"/>
    <property type="project" value="TreeGrafter"/>
</dbReference>
<dbReference type="STRING" id="1314773.A0A3N2Q1P4"/>
<dbReference type="Gene3D" id="1.10.510.10">
    <property type="entry name" value="Transferase(Phosphotransferase) domain 1"/>
    <property type="match status" value="1"/>
</dbReference>
<organism evidence="12 13">
    <name type="scientific">Sodiomyces alkalinus (strain CBS 110278 / VKM F-3762 / F11)</name>
    <name type="common">Alkaliphilic filamentous fungus</name>
    <dbReference type="NCBI Taxonomy" id="1314773"/>
    <lineage>
        <taxon>Eukaryota</taxon>
        <taxon>Fungi</taxon>
        <taxon>Dikarya</taxon>
        <taxon>Ascomycota</taxon>
        <taxon>Pezizomycotina</taxon>
        <taxon>Sordariomycetes</taxon>
        <taxon>Hypocreomycetidae</taxon>
        <taxon>Glomerellales</taxon>
        <taxon>Plectosphaerellaceae</taxon>
        <taxon>Sodiomyces</taxon>
    </lineage>
</organism>
<evidence type="ECO:0000313" key="13">
    <source>
        <dbReference type="Proteomes" id="UP000272025"/>
    </source>
</evidence>
<dbReference type="InterPro" id="IPR001680">
    <property type="entry name" value="WD40_rpt"/>
</dbReference>
<evidence type="ECO:0000256" key="3">
    <source>
        <dbReference type="ARBA" id="ARBA00022574"/>
    </source>
</evidence>
<keyword evidence="2" id="KW-0723">Serine/threonine-protein kinase</keyword>
<keyword evidence="8" id="KW-0067">ATP-binding</keyword>
<evidence type="ECO:0000256" key="9">
    <source>
        <dbReference type="PROSITE-ProRule" id="PRU00221"/>
    </source>
</evidence>
<dbReference type="GeneID" id="39577530"/>
<dbReference type="GO" id="GO:0004674">
    <property type="term" value="F:protein serine/threonine kinase activity"/>
    <property type="evidence" value="ECO:0007669"/>
    <property type="project" value="UniProtKB-KW"/>
</dbReference>
<dbReference type="GO" id="GO:0005770">
    <property type="term" value="C:late endosome"/>
    <property type="evidence" value="ECO:0007669"/>
    <property type="project" value="TreeGrafter"/>
</dbReference>
<dbReference type="Gene3D" id="1.25.10.10">
    <property type="entry name" value="Leucine-rich Repeat Variant"/>
    <property type="match status" value="2"/>
</dbReference>
<dbReference type="Gene3D" id="2.130.10.10">
    <property type="entry name" value="YVTN repeat-like/Quinoprotein amine dehydrogenase"/>
    <property type="match status" value="2"/>
</dbReference>
<dbReference type="InterPro" id="IPR000719">
    <property type="entry name" value="Prot_kinase_dom"/>
</dbReference>
<feature type="compositionally biased region" description="Polar residues" evidence="10">
    <location>
        <begin position="1449"/>
        <end position="1462"/>
    </location>
</feature>
<dbReference type="PROSITE" id="PS00108">
    <property type="entry name" value="PROTEIN_KINASE_ST"/>
    <property type="match status" value="1"/>
</dbReference>
<dbReference type="GO" id="GO:0016236">
    <property type="term" value="P:macroautophagy"/>
    <property type="evidence" value="ECO:0007669"/>
    <property type="project" value="InterPro"/>
</dbReference>
<dbReference type="EMBL" id="ML119052">
    <property type="protein sequence ID" value="ROT40626.1"/>
    <property type="molecule type" value="Genomic_DNA"/>
</dbReference>
<keyword evidence="3 9" id="KW-0853">WD repeat</keyword>
<feature type="region of interest" description="Disordered" evidence="10">
    <location>
        <begin position="1437"/>
        <end position="1492"/>
    </location>
</feature>
<dbReference type="InterPro" id="IPR015943">
    <property type="entry name" value="WD40/YVTN_repeat-like_dom_sf"/>
</dbReference>
<dbReference type="GO" id="GO:0034272">
    <property type="term" value="C:phosphatidylinositol 3-kinase complex, class III, type II"/>
    <property type="evidence" value="ECO:0007669"/>
    <property type="project" value="TreeGrafter"/>
</dbReference>
<sequence>MGQGFSLATHYTGAASIDVPELSDLVYEQGVGNARFMKSVRARHHDGVVLVKVLVKPYTPLSLDSYKKKILEQRNALAEVPNALPFQRIIETDTNGYLVRQFLYNSLYDRMSTRPFLEDIEKKWLAFQLLCALRDCHARDIYHGDIKSENTLVTSWNWLYLADFSGPFKPVLLPDDNPADFSYYFDTSGRRTCYLAPERFVPHEELHNKDARLTWAMDVFSAGCVIAEVFLESPIFTLSQLYKYRRGEYDPVISQISRISDRDVRDMISHMVQLDPERRYSAEQYLDFWKGKVFPEYFYSFLHQYMGLVTDPSSGNNPVSGASRNLGEADDRIDRVFLDFDKISYFLGYEYECNVESRIKPIAPRLGLGHFPVRLNIPNHERDVTGRAEPPKKDGTLIFLALVVSSIRNTARAASRIRACDILLAFAERIPDTAKLDRVLPYLVLLLGDKSDLVVIAAIRSITQLLQLVRTLSPVNAHVFIEYVLPRFNSHLLTGPLTPSPLVRATYASCLGSLATTATRFLEMAATMKATGALSVADPELEPGVEAEALADNLFDDAQRELFAMLEQHTKVLIEDPDVSVRRAFLTSVPELCIFFGPAEANDILLAHLNTYLNDRDWTLKCAFFETIVGISVLIGSFSLEEFILPLMIQALADPEEFVVQAALHCLAQLASLGLLSRAKLWELIDIVGRFTMHPNLWIRDSAAEFLSQSTKFLGTADLIGIVLPLVQPYVKTDQIPALDLLGVLDALKRPLSRAVFDQARVWAQMADKGVFWRSSQHPRHAISGSLPNTVATRSSKDLNTNVLRQIPRNEEDEQWLARLRNLGLGPEDEFKLVALREFIWRTSKMKGRESTAGEPTGLNEMVSLKTLGITPQTIFFFDEEPPQQPSASPRSDQQGPYTIADALLDASMTIDDSGTKRQSSALNNLRTRVVEGRVSREVSRTRPIEPKKRTPTDQATLIVGSPGMDGNVSVRDQPYSSRRTIRHQSSALGLLDRKDSNKSVPETAMTGANAFGEVEGPFSQPPQTRPAGADRLTNGAAPGTKVKANHSYEGNDPSILKMLDTMYVDNYPHDMIEFGPLVPPISRRKAGKAVGTGIDEPWRPTGRLVATFAEHTSSINRLVVAPDHAFFLTGGDDGAVKVWDSARLEKNITNRSRQTHKHGTGARVLALCFIESTHSFISCANDGSVHVVKVEAVPAGGVLRYGKLRLLREYQLPEGEFAVWCEHFKLESDSVLVLATNRSRILGIDLRTMSLLYVLENPVHHGTPTCFCIDRKRNWLCVGTSHGVLDLWDLRFRVRLRGWGLPGKSAIFRLSIHPSKGRGKWVCAAGGTGQGEVTVWDLERTTCREIYRVGGSKDGPKGYEPWDVDEDKPEGMLGRYATNIEPSGTGSPDRGVRAMITGTASTDDSRDVRHPFIVTGGSDKKLRFWDMSRVENSAVYSGLDPDEPKPTYTASHPTTSLTVNTERVPRGGPTAPNAGSGGSKGKGVGGSGRPSRYTVISLQQQHLLRAHLDSITDVALLEVPYSMTVSVDRSGVIYVFS</sequence>
<dbReference type="InterPro" id="IPR036322">
    <property type="entry name" value="WD40_repeat_dom_sf"/>
</dbReference>
<evidence type="ECO:0000256" key="2">
    <source>
        <dbReference type="ARBA" id="ARBA00022527"/>
    </source>
</evidence>
<evidence type="ECO:0000259" key="11">
    <source>
        <dbReference type="PROSITE" id="PS50011"/>
    </source>
</evidence>
<dbReference type="SUPFAM" id="SSF50978">
    <property type="entry name" value="WD40 repeat-like"/>
    <property type="match status" value="1"/>
</dbReference>
<feature type="repeat" description="WD" evidence="9">
    <location>
        <begin position="1413"/>
        <end position="1436"/>
    </location>
</feature>
<dbReference type="Pfam" id="PF22956">
    <property type="entry name" value="VPS15-like_hel"/>
    <property type="match status" value="1"/>
</dbReference>
<dbReference type="CDD" id="cd13980">
    <property type="entry name" value="STKc_Vps15"/>
    <property type="match status" value="1"/>
</dbReference>
<dbReference type="SMART" id="SM00320">
    <property type="entry name" value="WD40"/>
    <property type="match status" value="6"/>
</dbReference>
<proteinExistence type="predicted"/>
<feature type="repeat" description="WD" evidence="9">
    <location>
        <begin position="1109"/>
        <end position="1141"/>
    </location>
</feature>
<dbReference type="InterPro" id="IPR011009">
    <property type="entry name" value="Kinase-like_dom_sf"/>
</dbReference>
<dbReference type="InterPro" id="IPR011989">
    <property type="entry name" value="ARM-like"/>
</dbReference>
<evidence type="ECO:0000256" key="6">
    <source>
        <dbReference type="ARBA" id="ARBA00022741"/>
    </source>
</evidence>
<dbReference type="InterPro" id="IPR045162">
    <property type="entry name" value="Vps15-like"/>
</dbReference>
<gene>
    <name evidence="12" type="ORF">SODALDRAFT_306985</name>
</gene>
<dbReference type="SMART" id="SM00220">
    <property type="entry name" value="S_TKc"/>
    <property type="match status" value="1"/>
</dbReference>
<dbReference type="Proteomes" id="UP000272025">
    <property type="component" value="Unassembled WGS sequence"/>
</dbReference>
<dbReference type="PANTHER" id="PTHR17583:SF0">
    <property type="entry name" value="PHOSPHOINOSITIDE 3-KINASE REGULATORY SUBUNIT 4"/>
    <property type="match status" value="1"/>
</dbReference>
<feature type="region of interest" description="Disordered" evidence="10">
    <location>
        <begin position="934"/>
        <end position="983"/>
    </location>
</feature>
<name>A0A3N2Q1P4_SODAK</name>
<dbReference type="InterPro" id="IPR008271">
    <property type="entry name" value="Ser/Thr_kinase_AS"/>
</dbReference>
<dbReference type="InterPro" id="IPR016024">
    <property type="entry name" value="ARM-type_fold"/>
</dbReference>
<keyword evidence="5" id="KW-0677">Repeat</keyword>
<dbReference type="SUPFAM" id="SSF56112">
    <property type="entry name" value="Protein kinase-like (PK-like)"/>
    <property type="match status" value="1"/>
</dbReference>
<dbReference type="GO" id="GO:0045324">
    <property type="term" value="P:late endosome to vacuole transport"/>
    <property type="evidence" value="ECO:0007669"/>
    <property type="project" value="InterPro"/>
</dbReference>
<dbReference type="PANTHER" id="PTHR17583">
    <property type="entry name" value="PHOSPHOINOSITIDE 3-KINASE REGULATORY SUBUNIT 4"/>
    <property type="match status" value="1"/>
</dbReference>
<feature type="compositionally biased region" description="Basic and acidic residues" evidence="10">
    <location>
        <begin position="934"/>
        <end position="952"/>
    </location>
</feature>
<dbReference type="EC" id="2.7.11.1" evidence="1"/>
<keyword evidence="7" id="KW-0418">Kinase</keyword>
<dbReference type="InterPro" id="IPR055231">
    <property type="entry name" value="2AA_helical"/>
</dbReference>
<evidence type="ECO:0000256" key="4">
    <source>
        <dbReference type="ARBA" id="ARBA00022679"/>
    </source>
</evidence>
<keyword evidence="4" id="KW-0808">Transferase</keyword>
<dbReference type="FunFam" id="2.130.10.10:FF:001688">
    <property type="entry name" value="Phosphoinositide 3-kinase regulatory subunit 4"/>
    <property type="match status" value="1"/>
</dbReference>
<feature type="domain" description="Protein kinase" evidence="11">
    <location>
        <begin position="25"/>
        <end position="306"/>
    </location>
</feature>
<evidence type="ECO:0000313" key="12">
    <source>
        <dbReference type="EMBL" id="ROT40626.1"/>
    </source>
</evidence>
<dbReference type="GO" id="GO:0006623">
    <property type="term" value="P:protein targeting to vacuole"/>
    <property type="evidence" value="ECO:0007669"/>
    <property type="project" value="TreeGrafter"/>
</dbReference>
<dbReference type="PROSITE" id="PS50294">
    <property type="entry name" value="WD_REPEATS_REGION"/>
    <property type="match status" value="1"/>
</dbReference>
<evidence type="ECO:0000256" key="1">
    <source>
        <dbReference type="ARBA" id="ARBA00012513"/>
    </source>
</evidence>
<dbReference type="RefSeq" id="XP_028468432.1">
    <property type="nucleotide sequence ID" value="XM_028609052.1"/>
</dbReference>
<dbReference type="PROSITE" id="PS50082">
    <property type="entry name" value="WD_REPEATS_2"/>
    <property type="match status" value="2"/>
</dbReference>
<dbReference type="GO" id="GO:0034271">
    <property type="term" value="C:phosphatidylinositol 3-kinase complex, class III, type I"/>
    <property type="evidence" value="ECO:0007669"/>
    <property type="project" value="TreeGrafter"/>
</dbReference>
<evidence type="ECO:0000256" key="5">
    <source>
        <dbReference type="ARBA" id="ARBA00022737"/>
    </source>
</evidence>
<reference evidence="12 13" key="1">
    <citation type="journal article" date="2018" name="Mol. Ecol.">
        <title>The obligate alkalophilic soda-lake fungus Sodiomyces alkalinus has shifted to a protein diet.</title>
        <authorList>
            <person name="Grum-Grzhimaylo A.A."/>
            <person name="Falkoski D.L."/>
            <person name="van den Heuvel J."/>
            <person name="Valero-Jimenez C.A."/>
            <person name="Min B."/>
            <person name="Choi I.G."/>
            <person name="Lipzen A."/>
            <person name="Daum C.G."/>
            <person name="Aanen D.K."/>
            <person name="Tsang A."/>
            <person name="Henrissat B."/>
            <person name="Bilanenko E.N."/>
            <person name="de Vries R.P."/>
            <person name="van Kan J.A.L."/>
            <person name="Grigoriev I.V."/>
            <person name="Debets A.J.M."/>
        </authorList>
    </citation>
    <scope>NUCLEOTIDE SEQUENCE [LARGE SCALE GENOMIC DNA]</scope>
    <source>
        <strain evidence="12 13">F11</strain>
    </source>
</reference>
<evidence type="ECO:0000256" key="7">
    <source>
        <dbReference type="ARBA" id="ARBA00022777"/>
    </source>
</evidence>
<dbReference type="FunFam" id="1.10.510.10:FF:000497">
    <property type="entry name" value="Phosphoinositide 3-kinase regulatory subunit"/>
    <property type="match status" value="1"/>
</dbReference>
<dbReference type="OrthoDB" id="242910at2759"/>
<evidence type="ECO:0000256" key="8">
    <source>
        <dbReference type="ARBA" id="ARBA00022840"/>
    </source>
</evidence>
<keyword evidence="13" id="KW-1185">Reference proteome</keyword>
<dbReference type="GO" id="GO:0005524">
    <property type="term" value="F:ATP binding"/>
    <property type="evidence" value="ECO:0007669"/>
    <property type="project" value="UniProtKB-KW"/>
</dbReference>
<evidence type="ECO:0000256" key="10">
    <source>
        <dbReference type="SAM" id="MobiDB-lite"/>
    </source>
</evidence>
<protein>
    <recommendedName>
        <fullName evidence="1">non-specific serine/threonine protein kinase</fullName>
        <ecNumber evidence="1">2.7.11.1</ecNumber>
    </recommendedName>
</protein>
<dbReference type="PROSITE" id="PS50011">
    <property type="entry name" value="PROTEIN_KINASE_DOM"/>
    <property type="match status" value="1"/>
</dbReference>